<sequence length="467" mass="51685">MNFLNNSSIYVILGILLQLLIKVSSQIVTINPDSRYGHTATVINDKLFVLGGAKNCQGICLVTNGIFIFFDLNPFETSNLKWYDISHSTNDDIIPPHRYAASIVGGENNNTLFLYGGESLDIQRKLALVYTYDTQSNLWKIPEINGTPPIGRGITLLSDSNGLIYLFGGYSLELNKYTNDMFTLNTTSLSWKNISSINAPSPRVQYGAVFLPNNIIIYMGGQFNQEALTLNEVYLYDTVNNNWTIKTTSGSIPSARYSFSSVLGLDGQRIIIFGGMNSSEYSDEGLYVLDLNNYKWSIPKSSGKIPSSTRAAHKAVIIESYMVITFGLGYTQGNDNDVLLLDISDNNEYIWTTSFETLSPALQSSNLWVIIGVIIGSSVGGILLAVGGYFLYKWYKKNRKVRKNKKEQNKAIPTPGGEHSREILQIPDEKAQNQKATPPPQILISSESTGSTQQNVNPNSLPNNEAL</sequence>
<dbReference type="OrthoDB" id="432528at2759"/>
<dbReference type="PANTHER" id="PTHR46093">
    <property type="entry name" value="ACYL-COA-BINDING DOMAIN-CONTAINING PROTEIN 5"/>
    <property type="match status" value="1"/>
</dbReference>
<feature type="compositionally biased region" description="Polar residues" evidence="3">
    <location>
        <begin position="443"/>
        <end position="467"/>
    </location>
</feature>
<keyword evidence="7" id="KW-1185">Reference proteome</keyword>
<dbReference type="Pfam" id="PF24681">
    <property type="entry name" value="Kelch_KLHDC2_KLHL20_DRC7"/>
    <property type="match status" value="1"/>
</dbReference>
<keyword evidence="4" id="KW-0472">Membrane</keyword>
<protein>
    <recommendedName>
        <fullName evidence="8">Galactose oxidase</fullName>
    </recommendedName>
</protein>
<evidence type="ECO:0000256" key="1">
    <source>
        <dbReference type="ARBA" id="ARBA00022441"/>
    </source>
</evidence>
<evidence type="ECO:0000256" key="5">
    <source>
        <dbReference type="SAM" id="SignalP"/>
    </source>
</evidence>
<keyword evidence="4" id="KW-0812">Transmembrane</keyword>
<reference evidence="6 7" key="1">
    <citation type="submission" date="2018-06" db="EMBL/GenBank/DDBJ databases">
        <title>Comparative genomics reveals the genomic features of Rhizophagus irregularis, R. cerebriforme, R. diaphanum and Gigaspora rosea, and their symbiotic lifestyle signature.</title>
        <authorList>
            <person name="Morin E."/>
            <person name="San Clemente H."/>
            <person name="Chen E.C.H."/>
            <person name="De La Providencia I."/>
            <person name="Hainaut M."/>
            <person name="Kuo A."/>
            <person name="Kohler A."/>
            <person name="Murat C."/>
            <person name="Tang N."/>
            <person name="Roy S."/>
            <person name="Loubradou J."/>
            <person name="Henrissat B."/>
            <person name="Grigoriev I.V."/>
            <person name="Corradi N."/>
            <person name="Roux C."/>
            <person name="Martin F.M."/>
        </authorList>
    </citation>
    <scope>NUCLEOTIDE SEQUENCE [LARGE SCALE GENOMIC DNA]</scope>
    <source>
        <strain evidence="6 7">DAOM 227022</strain>
    </source>
</reference>
<feature type="signal peptide" evidence="5">
    <location>
        <begin position="1"/>
        <end position="25"/>
    </location>
</feature>
<feature type="region of interest" description="Disordered" evidence="3">
    <location>
        <begin position="403"/>
        <end position="467"/>
    </location>
</feature>
<dbReference type="EMBL" id="QKYT01000329">
    <property type="protein sequence ID" value="RIA87052.1"/>
    <property type="molecule type" value="Genomic_DNA"/>
</dbReference>
<feature type="compositionally biased region" description="Basic and acidic residues" evidence="3">
    <location>
        <begin position="418"/>
        <end position="432"/>
    </location>
</feature>
<proteinExistence type="predicted"/>
<keyword evidence="5" id="KW-0732">Signal</keyword>
<dbReference type="InterPro" id="IPR015915">
    <property type="entry name" value="Kelch-typ_b-propeller"/>
</dbReference>
<dbReference type="Gene3D" id="2.120.10.80">
    <property type="entry name" value="Kelch-type beta propeller"/>
    <property type="match status" value="2"/>
</dbReference>
<dbReference type="AlphaFoldDB" id="A0A397SMY9"/>
<evidence type="ECO:0000256" key="4">
    <source>
        <dbReference type="SAM" id="Phobius"/>
    </source>
</evidence>
<keyword evidence="1" id="KW-0880">Kelch repeat</keyword>
<accession>A0A397SMY9</accession>
<dbReference type="SUPFAM" id="SSF117281">
    <property type="entry name" value="Kelch motif"/>
    <property type="match status" value="1"/>
</dbReference>
<gene>
    <name evidence="6" type="ORF">C1645_828344</name>
</gene>
<name>A0A397SMY9_9GLOM</name>
<keyword evidence="2" id="KW-0677">Repeat</keyword>
<evidence type="ECO:0008006" key="8">
    <source>
        <dbReference type="Google" id="ProtNLM"/>
    </source>
</evidence>
<keyword evidence="4" id="KW-1133">Transmembrane helix</keyword>
<evidence type="ECO:0000313" key="7">
    <source>
        <dbReference type="Proteomes" id="UP000265703"/>
    </source>
</evidence>
<feature type="transmembrane region" description="Helical" evidence="4">
    <location>
        <begin position="367"/>
        <end position="392"/>
    </location>
</feature>
<comment type="caution">
    <text evidence="6">The sequence shown here is derived from an EMBL/GenBank/DDBJ whole genome shotgun (WGS) entry which is preliminary data.</text>
</comment>
<dbReference type="Proteomes" id="UP000265703">
    <property type="component" value="Unassembled WGS sequence"/>
</dbReference>
<evidence type="ECO:0000256" key="3">
    <source>
        <dbReference type="SAM" id="MobiDB-lite"/>
    </source>
</evidence>
<feature type="chain" id="PRO_5017310801" description="Galactose oxidase" evidence="5">
    <location>
        <begin position="26"/>
        <end position="467"/>
    </location>
</feature>
<organism evidence="6 7">
    <name type="scientific">Glomus cerebriforme</name>
    <dbReference type="NCBI Taxonomy" id="658196"/>
    <lineage>
        <taxon>Eukaryota</taxon>
        <taxon>Fungi</taxon>
        <taxon>Fungi incertae sedis</taxon>
        <taxon>Mucoromycota</taxon>
        <taxon>Glomeromycotina</taxon>
        <taxon>Glomeromycetes</taxon>
        <taxon>Glomerales</taxon>
        <taxon>Glomeraceae</taxon>
        <taxon>Glomus</taxon>
    </lineage>
</organism>
<evidence type="ECO:0000313" key="6">
    <source>
        <dbReference type="EMBL" id="RIA87052.1"/>
    </source>
</evidence>
<dbReference type="PANTHER" id="PTHR46093:SF18">
    <property type="entry name" value="FIBRONECTIN TYPE-III DOMAIN-CONTAINING PROTEIN"/>
    <property type="match status" value="1"/>
</dbReference>
<evidence type="ECO:0000256" key="2">
    <source>
        <dbReference type="ARBA" id="ARBA00022737"/>
    </source>
</evidence>